<dbReference type="EnsemblBacteria" id="ABA52823">
    <property type="protein sequence ID" value="ABA52823"/>
    <property type="gene ID" value="BURPS1710b_A2560"/>
</dbReference>
<feature type="compositionally biased region" description="Low complexity" evidence="1">
    <location>
        <begin position="287"/>
        <end position="297"/>
    </location>
</feature>
<feature type="region of interest" description="Disordered" evidence="1">
    <location>
        <begin position="399"/>
        <end position="424"/>
    </location>
</feature>
<feature type="compositionally biased region" description="Basic and acidic residues" evidence="1">
    <location>
        <begin position="107"/>
        <end position="173"/>
    </location>
</feature>
<feature type="compositionally biased region" description="Basic and acidic residues" evidence="1">
    <location>
        <begin position="525"/>
        <end position="537"/>
    </location>
</feature>
<feature type="compositionally biased region" description="Basic and acidic residues" evidence="1">
    <location>
        <begin position="623"/>
        <end position="658"/>
    </location>
</feature>
<accession>Q3JFE4</accession>
<dbReference type="Proteomes" id="UP000002700">
    <property type="component" value="Chromosome II"/>
</dbReference>
<protein>
    <submittedName>
        <fullName evidence="2">Uncharacterized protein</fullName>
    </submittedName>
</protein>
<reference evidence="2 3" key="1">
    <citation type="submission" date="2005-09" db="EMBL/GenBank/DDBJ databases">
        <authorList>
            <person name="Woods D.E."/>
            <person name="Nierman W.C."/>
        </authorList>
    </citation>
    <scope>NUCLEOTIDE SEQUENCE [LARGE SCALE GENOMIC DNA]</scope>
    <source>
        <strain evidence="2 3">1710b</strain>
    </source>
</reference>
<feature type="compositionally biased region" description="Basic and acidic residues" evidence="1">
    <location>
        <begin position="199"/>
        <end position="214"/>
    </location>
</feature>
<feature type="compositionally biased region" description="Basic and acidic residues" evidence="1">
    <location>
        <begin position="18"/>
        <end position="51"/>
    </location>
</feature>
<dbReference type="AlphaFoldDB" id="Q3JFE4"/>
<feature type="compositionally biased region" description="Basic and acidic residues" evidence="1">
    <location>
        <begin position="181"/>
        <end position="192"/>
    </location>
</feature>
<name>Q3JFE4_BURP1</name>
<feature type="compositionally biased region" description="Basic and acidic residues" evidence="1">
    <location>
        <begin position="243"/>
        <end position="267"/>
    </location>
</feature>
<feature type="region of interest" description="Disordered" evidence="1">
    <location>
        <begin position="1"/>
        <end position="303"/>
    </location>
</feature>
<feature type="compositionally biased region" description="Low complexity" evidence="1">
    <location>
        <begin position="268"/>
        <end position="278"/>
    </location>
</feature>
<feature type="compositionally biased region" description="Basic and acidic residues" evidence="1">
    <location>
        <begin position="447"/>
        <end position="465"/>
    </location>
</feature>
<dbReference type="HOGENOM" id="CLU_374163_0_0_4"/>
<feature type="compositionally biased region" description="Basic and acidic residues" evidence="1">
    <location>
        <begin position="399"/>
        <end position="415"/>
    </location>
</feature>
<evidence type="ECO:0000313" key="3">
    <source>
        <dbReference type="Proteomes" id="UP000002700"/>
    </source>
</evidence>
<feature type="compositionally biased region" description="Basic residues" evidence="1">
    <location>
        <begin position="77"/>
        <end position="88"/>
    </location>
</feature>
<feature type="compositionally biased region" description="Basic and acidic residues" evidence="1">
    <location>
        <begin position="58"/>
        <end position="76"/>
    </location>
</feature>
<organism evidence="2 3">
    <name type="scientific">Burkholderia pseudomallei (strain 1710b)</name>
    <dbReference type="NCBI Taxonomy" id="320372"/>
    <lineage>
        <taxon>Bacteria</taxon>
        <taxon>Pseudomonadati</taxon>
        <taxon>Pseudomonadota</taxon>
        <taxon>Betaproteobacteria</taxon>
        <taxon>Burkholderiales</taxon>
        <taxon>Burkholderiaceae</taxon>
        <taxon>Burkholderia</taxon>
        <taxon>pseudomallei group</taxon>
    </lineage>
</organism>
<gene>
    <name evidence="2" type="ordered locus">BURPS1710b_A2560</name>
</gene>
<feature type="compositionally biased region" description="Basic and acidic residues" evidence="1">
    <location>
        <begin position="544"/>
        <end position="573"/>
    </location>
</feature>
<feature type="compositionally biased region" description="Basic and acidic residues" evidence="1">
    <location>
        <begin position="473"/>
        <end position="492"/>
    </location>
</feature>
<evidence type="ECO:0000256" key="1">
    <source>
        <dbReference type="SAM" id="MobiDB-lite"/>
    </source>
</evidence>
<evidence type="ECO:0000313" key="2">
    <source>
        <dbReference type="EMBL" id="ABA52823.1"/>
    </source>
</evidence>
<feature type="region of interest" description="Disordered" evidence="1">
    <location>
        <begin position="621"/>
        <end position="683"/>
    </location>
</feature>
<dbReference type="KEGG" id="bpm:BURPS1710b_A2560"/>
<dbReference type="EMBL" id="CP000125">
    <property type="protein sequence ID" value="ABA52823.1"/>
    <property type="molecule type" value="Genomic_DNA"/>
</dbReference>
<feature type="region of interest" description="Disordered" evidence="1">
    <location>
        <begin position="447"/>
        <end position="573"/>
    </location>
</feature>
<feature type="compositionally biased region" description="Low complexity" evidence="1">
    <location>
        <begin position="659"/>
        <end position="672"/>
    </location>
</feature>
<proteinExistence type="predicted"/>
<sequence length="742" mass="85272">MSGSMAWIEDVAQTVAEQVERDADDEDRRAGQRRDPPCVEQHVAARCDHEAPFGARRLRAEPEKAQAGDGQDDARHVERRAHDHRRQAERHDIAQHDPQIGRALQPRRVDEVRVRDAQRLRAREPRVRGPRGDRDRDDRVDDARPERRREREREHDLRERERDVGDPHERAVDEAAAVAGRRADREPDRHDDRDDEDRDAEREPRARDQTREDVAAELVGAEPVRRGAGRQQPVGEHLAQRVVRHDERRDERDRDERGEDREPEKVQRIAGEAAPAAVREAERRLPARGGRVGQQPRAQRRRGGIRAGVIGRGVHGLDEFGRTGAARAGSAGARIEHAVERVGQQIDRDEHDADHERAAEHRVHVGVQQCARQIRADAGPREHDLGQHRAFEQVAVRERDHGEERHRDVAERVPPDHPALGEPLRARGDDVFLVQLIEHERAGHPAQIRDRVVAEDRGGQRDVRQRVAQHVPFARERRVEQQAARARIDHPVVDGIEPPGPRDPVQPRVEQQKAHQSQPEHRHRVADQADEARDVIDRPVVLHRRGDAERHAERDADQRRERREFERRGEHAPDVVEHRVRGQQRHAEIAVQHVARVDQELRRERLVEPERDALGRIGRGRRAVAEHGEHRVDRHLAADHEREREQPGERHGERERPAQRAQRPAHAGPARGQRARRFERRGGERHVGVPERLHCFFRLRYETRSLIGPTSRPLTPGRVATCATFSNRITNGDFASTSFCIA</sequence>